<dbReference type="PANTHER" id="PTHR28291">
    <property type="entry name" value="CTD KINASE SUBUNIT GAMMA"/>
    <property type="match status" value="1"/>
</dbReference>
<feature type="region of interest" description="Disordered" evidence="1">
    <location>
        <begin position="24"/>
        <end position="44"/>
    </location>
</feature>
<evidence type="ECO:0000313" key="3">
    <source>
        <dbReference type="EMBL" id="CAI4035374.1"/>
    </source>
</evidence>
<feature type="domain" description="CTD kinase subunit gamma Ctk3 C-terminal" evidence="2">
    <location>
        <begin position="227"/>
        <end position="291"/>
    </location>
</feature>
<dbReference type="GO" id="GO:0070692">
    <property type="term" value="C:CTDK-1 complex"/>
    <property type="evidence" value="ECO:0007669"/>
    <property type="project" value="InterPro"/>
</dbReference>
<feature type="compositionally biased region" description="Low complexity" evidence="1">
    <location>
        <begin position="27"/>
        <end position="39"/>
    </location>
</feature>
<evidence type="ECO:0000313" key="4">
    <source>
        <dbReference type="Proteomes" id="UP001161438"/>
    </source>
</evidence>
<proteinExistence type="predicted"/>
<sequence length="297" mass="34720">MDSLEARLQFIQVLKNLQKTLHKTRDSAASSSTTTPPSSQQKLNNDPIQFYLRNYRHHYEDFHQCLFDTTIKMDPLDRLDVVIYYVRIIRNLYPHSHSNTSVTKVLNEVLLMDIDLVFELCLPCQDWQSLTNLNTCKELFLDLSSLIQYNATTAEPTPSDATNIEPATTWYSVKTGRTTQEYSQSLQRTEILLKDRDARKLAFFQQFNSDTTTINPDLRTQPTNTNILLHRMEADRELHKRSKETSWYVERPSNDMLDESEFQSLWTHFETTDSGFDKDDYKSIKALNDIAKASYMY</sequence>
<organism evidence="3 4">
    <name type="scientific">Saccharomyces mikatae IFO 1815</name>
    <dbReference type="NCBI Taxonomy" id="226126"/>
    <lineage>
        <taxon>Eukaryota</taxon>
        <taxon>Fungi</taxon>
        <taxon>Dikarya</taxon>
        <taxon>Ascomycota</taxon>
        <taxon>Saccharomycotina</taxon>
        <taxon>Saccharomycetes</taxon>
        <taxon>Saccharomycetales</taxon>
        <taxon>Saccharomycetaceae</taxon>
        <taxon>Saccharomyces</taxon>
    </lineage>
</organism>
<accession>A0AA35IT29</accession>
<dbReference type="AlphaFoldDB" id="A0AA35IT29"/>
<reference evidence="3" key="1">
    <citation type="submission" date="2022-10" db="EMBL/GenBank/DDBJ databases">
        <authorList>
            <person name="Byrne P K."/>
        </authorList>
    </citation>
    <scope>NUCLEOTIDE SEQUENCE</scope>
    <source>
        <strain evidence="3">IFO1815</strain>
    </source>
</reference>
<dbReference type="PANTHER" id="PTHR28291:SF1">
    <property type="entry name" value="CTD KINASE SUBUNIT GAMMA"/>
    <property type="match status" value="1"/>
</dbReference>
<dbReference type="GeneID" id="80920248"/>
<protein>
    <recommendedName>
        <fullName evidence="2">CTD kinase subunit gamma Ctk3 C-terminal domain-containing protein</fullName>
    </recommendedName>
</protein>
<dbReference type="InterPro" id="IPR024637">
    <property type="entry name" value="Ctk3_C"/>
</dbReference>
<dbReference type="EMBL" id="OX365769">
    <property type="protein sequence ID" value="CAI4035374.1"/>
    <property type="molecule type" value="Genomic_DNA"/>
</dbReference>
<dbReference type="Proteomes" id="UP001161438">
    <property type="component" value="Chromosome 13"/>
</dbReference>
<dbReference type="RefSeq" id="XP_056078494.1">
    <property type="nucleotide sequence ID" value="XM_056224591.1"/>
</dbReference>
<gene>
    <name evidence="3" type="primary">SMKI13G0220</name>
    <name evidence="3" type="ORF">SMKI_13G0220</name>
</gene>
<dbReference type="InterPro" id="IPR042326">
    <property type="entry name" value="Ctk3"/>
</dbReference>
<name>A0AA35IT29_SACMI</name>
<evidence type="ECO:0000256" key="1">
    <source>
        <dbReference type="SAM" id="MobiDB-lite"/>
    </source>
</evidence>
<keyword evidence="4" id="KW-1185">Reference proteome</keyword>
<dbReference type="GO" id="GO:0045943">
    <property type="term" value="P:positive regulation of transcription by RNA polymerase I"/>
    <property type="evidence" value="ECO:0007669"/>
    <property type="project" value="TreeGrafter"/>
</dbReference>
<dbReference type="Pfam" id="PF12350">
    <property type="entry name" value="CTK3_C"/>
    <property type="match status" value="1"/>
</dbReference>
<evidence type="ECO:0000259" key="2">
    <source>
        <dbReference type="Pfam" id="PF12350"/>
    </source>
</evidence>
<dbReference type="GO" id="GO:0032786">
    <property type="term" value="P:positive regulation of DNA-templated transcription, elongation"/>
    <property type="evidence" value="ECO:0007669"/>
    <property type="project" value="InterPro"/>
</dbReference>